<keyword evidence="4 7" id="KW-0489">Methyltransferase</keyword>
<dbReference type="Pfam" id="PF00590">
    <property type="entry name" value="TP_methylase"/>
    <property type="match status" value="1"/>
</dbReference>
<gene>
    <name evidence="9" type="primary">cobM</name>
    <name evidence="9" type="ORF">VZC37_08110</name>
</gene>
<dbReference type="InterPro" id="IPR003043">
    <property type="entry name" value="Uropor_MeTrfase_CS"/>
</dbReference>
<evidence type="ECO:0000256" key="1">
    <source>
        <dbReference type="ARBA" id="ARBA00004953"/>
    </source>
</evidence>
<dbReference type="EC" id="2.1.1.133" evidence="9"/>
<organism evidence="9 10">
    <name type="scientific">Gordonia sesuvii</name>
    <dbReference type="NCBI Taxonomy" id="3116777"/>
    <lineage>
        <taxon>Bacteria</taxon>
        <taxon>Bacillati</taxon>
        <taxon>Actinomycetota</taxon>
        <taxon>Actinomycetes</taxon>
        <taxon>Mycobacteriales</taxon>
        <taxon>Gordoniaceae</taxon>
        <taxon>Gordonia</taxon>
    </lineage>
</organism>
<keyword evidence="3" id="KW-0169">Cobalamin biosynthesis</keyword>
<evidence type="ECO:0000256" key="4">
    <source>
        <dbReference type="ARBA" id="ARBA00022603"/>
    </source>
</evidence>
<evidence type="ECO:0000256" key="2">
    <source>
        <dbReference type="ARBA" id="ARBA00005879"/>
    </source>
</evidence>
<dbReference type="Gene3D" id="3.40.1010.10">
    <property type="entry name" value="Cobalt-precorrin-4 Transmethylase, Domain 1"/>
    <property type="match status" value="1"/>
</dbReference>
<dbReference type="InterPro" id="IPR014777">
    <property type="entry name" value="4pyrrole_Mease_sub1"/>
</dbReference>
<dbReference type="PROSITE" id="PS00840">
    <property type="entry name" value="SUMT_2"/>
    <property type="match status" value="1"/>
</dbReference>
<dbReference type="GO" id="GO:0046026">
    <property type="term" value="F:precorrin-4 C11-methyltransferase activity"/>
    <property type="evidence" value="ECO:0007669"/>
    <property type="project" value="UniProtKB-EC"/>
</dbReference>
<reference evidence="9 10" key="1">
    <citation type="submission" date="2024-01" db="EMBL/GenBank/DDBJ databases">
        <title>Draft genome sequence of Gordonia sp. LSe1-13.</title>
        <authorList>
            <person name="Suphannarot A."/>
            <person name="Mingma R."/>
        </authorList>
    </citation>
    <scope>NUCLEOTIDE SEQUENCE [LARGE SCALE GENOMIC DNA]</scope>
    <source>
        <strain evidence="9 10">LSe1-13</strain>
    </source>
</reference>
<evidence type="ECO:0000256" key="7">
    <source>
        <dbReference type="RuleBase" id="RU003960"/>
    </source>
</evidence>
<sequence length="270" mass="28565">MTVYVIGAGPGAPDLITLRGAQLLKRCRTCLYAGSLVPAELLELCPPGATLIDTARMPLAQIVSHIVDAHTAGDDVARLHSGDPSLYSAMTEQRRELAAHGIPVEVVPGVPAFAAAAAALDAELTVPGVAQSVLITRVSTLSTAMPCGEELERLAATGITLALHLAAHRAEEIVDALLPHYGARCPTATVAFASRADQQIVRCSLAELPGALEATGIRRTAVIFVGRVLDPNVHPEVSDSYLYSEARMTKLRDDKHHHDKPRNDNLGDDG</sequence>
<comment type="similarity">
    <text evidence="2 7">Belongs to the precorrin methyltransferase family.</text>
</comment>
<keyword evidence="5 7" id="KW-0808">Transferase</keyword>
<dbReference type="RefSeq" id="WP_330431959.1">
    <property type="nucleotide sequence ID" value="NZ_JAZDUF010000002.1"/>
</dbReference>
<evidence type="ECO:0000256" key="3">
    <source>
        <dbReference type="ARBA" id="ARBA00022573"/>
    </source>
</evidence>
<name>A0ABU7MB74_9ACTN</name>
<dbReference type="InterPro" id="IPR050161">
    <property type="entry name" value="Siro_Cobalamin_biosynth"/>
</dbReference>
<dbReference type="CDD" id="cd11641">
    <property type="entry name" value="Precorrin-4_C11-MT"/>
    <property type="match status" value="1"/>
</dbReference>
<protein>
    <submittedName>
        <fullName evidence="9">Precorrin-4 C(11)-methyltransferase</fullName>
        <ecNumber evidence="9">2.1.1.133</ecNumber>
    </submittedName>
</protein>
<proteinExistence type="inferred from homology"/>
<dbReference type="EMBL" id="JAZDUF010000002">
    <property type="protein sequence ID" value="MEE3850295.1"/>
    <property type="molecule type" value="Genomic_DNA"/>
</dbReference>
<accession>A0ABU7MB74</accession>
<evidence type="ECO:0000256" key="6">
    <source>
        <dbReference type="ARBA" id="ARBA00022691"/>
    </source>
</evidence>
<dbReference type="GO" id="GO:0032259">
    <property type="term" value="P:methylation"/>
    <property type="evidence" value="ECO:0007669"/>
    <property type="project" value="UniProtKB-KW"/>
</dbReference>
<evidence type="ECO:0000259" key="8">
    <source>
        <dbReference type="Pfam" id="PF00590"/>
    </source>
</evidence>
<dbReference type="InterPro" id="IPR035996">
    <property type="entry name" value="4pyrrol_Methylase_sf"/>
</dbReference>
<keyword evidence="6" id="KW-0949">S-adenosyl-L-methionine</keyword>
<dbReference type="PROSITE" id="PS00839">
    <property type="entry name" value="SUMT_1"/>
    <property type="match status" value="1"/>
</dbReference>
<comment type="pathway">
    <text evidence="1">Cofactor biosynthesis; adenosylcobalamin biosynthesis.</text>
</comment>
<comment type="caution">
    <text evidence="9">The sequence shown here is derived from an EMBL/GenBank/DDBJ whole genome shotgun (WGS) entry which is preliminary data.</text>
</comment>
<dbReference type="InterPro" id="IPR014776">
    <property type="entry name" value="4pyrrole_Mease_sub2"/>
</dbReference>
<dbReference type="Gene3D" id="3.30.950.10">
    <property type="entry name" value="Methyltransferase, Cobalt-precorrin-4 Transmethylase, Domain 2"/>
    <property type="match status" value="1"/>
</dbReference>
<evidence type="ECO:0000313" key="9">
    <source>
        <dbReference type="EMBL" id="MEE3850295.1"/>
    </source>
</evidence>
<evidence type="ECO:0000313" key="10">
    <source>
        <dbReference type="Proteomes" id="UP001347146"/>
    </source>
</evidence>
<dbReference type="PANTHER" id="PTHR45790">
    <property type="entry name" value="SIROHEME SYNTHASE-RELATED"/>
    <property type="match status" value="1"/>
</dbReference>
<dbReference type="InterPro" id="IPR006362">
    <property type="entry name" value="Cbl_synth_CobM/CibF"/>
</dbReference>
<evidence type="ECO:0000256" key="5">
    <source>
        <dbReference type="ARBA" id="ARBA00022679"/>
    </source>
</evidence>
<feature type="domain" description="Tetrapyrrole methylase" evidence="8">
    <location>
        <begin position="2"/>
        <end position="208"/>
    </location>
</feature>
<dbReference type="InterPro" id="IPR000878">
    <property type="entry name" value="4pyrrol_Mease"/>
</dbReference>
<dbReference type="PANTHER" id="PTHR45790:SF4">
    <property type="entry name" value="COBALT-PRECORRIN-4 C(11)-METHYLTRANSFERASE"/>
    <property type="match status" value="1"/>
</dbReference>
<dbReference type="NCBIfam" id="TIGR01465">
    <property type="entry name" value="cobM_cbiF"/>
    <property type="match status" value="1"/>
</dbReference>
<dbReference type="Proteomes" id="UP001347146">
    <property type="component" value="Unassembled WGS sequence"/>
</dbReference>
<keyword evidence="10" id="KW-1185">Reference proteome</keyword>
<dbReference type="SUPFAM" id="SSF53790">
    <property type="entry name" value="Tetrapyrrole methylase"/>
    <property type="match status" value="1"/>
</dbReference>